<evidence type="ECO:0000256" key="5">
    <source>
        <dbReference type="ARBA" id="ARBA00024360"/>
    </source>
</evidence>
<evidence type="ECO:0000259" key="8">
    <source>
        <dbReference type="Pfam" id="PF03007"/>
    </source>
</evidence>
<dbReference type="InterPro" id="IPR009721">
    <property type="entry name" value="O-acyltransferase_WSD1_C"/>
</dbReference>
<keyword evidence="4" id="KW-0012">Acyltransferase</keyword>
<evidence type="ECO:0000259" key="9">
    <source>
        <dbReference type="Pfam" id="PF06974"/>
    </source>
</evidence>
<comment type="catalytic activity">
    <reaction evidence="6">
        <text>a long chain fatty alcohol + a fatty acyl-CoA = a long-chain alcohol wax ester + CoA</text>
        <dbReference type="Rhea" id="RHEA:38443"/>
        <dbReference type="ChEBI" id="CHEBI:17135"/>
        <dbReference type="ChEBI" id="CHEBI:57287"/>
        <dbReference type="ChEBI" id="CHEBI:77636"/>
        <dbReference type="ChEBI" id="CHEBI:235323"/>
        <dbReference type="EC" id="2.3.1.75"/>
    </reaction>
</comment>
<dbReference type="GO" id="GO:0047196">
    <property type="term" value="F:long-chain-alcohol O-fatty-acyltransferase activity"/>
    <property type="evidence" value="ECO:0007669"/>
    <property type="project" value="UniProtKB-EC"/>
</dbReference>
<dbReference type="EMBL" id="LNIX01000044">
    <property type="protein sequence ID" value="OXA38611.1"/>
    <property type="molecule type" value="Genomic_DNA"/>
</dbReference>
<dbReference type="InterPro" id="IPR045034">
    <property type="entry name" value="O-acyltransferase_WSD1-like"/>
</dbReference>
<comment type="pathway">
    <text evidence="1">Glycerolipid metabolism; triacylglycerol biosynthesis.</text>
</comment>
<evidence type="ECO:0000256" key="7">
    <source>
        <dbReference type="ARBA" id="ARBA00048109"/>
    </source>
</evidence>
<dbReference type="GO" id="GO:0005886">
    <property type="term" value="C:plasma membrane"/>
    <property type="evidence" value="ECO:0007669"/>
    <property type="project" value="TreeGrafter"/>
</dbReference>
<evidence type="ECO:0000256" key="4">
    <source>
        <dbReference type="ARBA" id="ARBA00023315"/>
    </source>
</evidence>
<dbReference type="AlphaFoldDB" id="A0A226D1U5"/>
<dbReference type="GO" id="GO:0019432">
    <property type="term" value="P:triglyceride biosynthetic process"/>
    <property type="evidence" value="ECO:0007669"/>
    <property type="project" value="UniProtKB-UniPathway"/>
</dbReference>
<organism evidence="10 11">
    <name type="scientific">Folsomia candida</name>
    <name type="common">Springtail</name>
    <dbReference type="NCBI Taxonomy" id="158441"/>
    <lineage>
        <taxon>Eukaryota</taxon>
        <taxon>Metazoa</taxon>
        <taxon>Ecdysozoa</taxon>
        <taxon>Arthropoda</taxon>
        <taxon>Hexapoda</taxon>
        <taxon>Collembola</taxon>
        <taxon>Entomobryomorpha</taxon>
        <taxon>Isotomoidea</taxon>
        <taxon>Isotomidae</taxon>
        <taxon>Proisotominae</taxon>
        <taxon>Folsomia</taxon>
    </lineage>
</organism>
<comment type="similarity">
    <text evidence="5">In the N-terminal section; belongs to the long-chain O-acyltransferase family.</text>
</comment>
<dbReference type="GO" id="GO:0004144">
    <property type="term" value="F:diacylglycerol O-acyltransferase activity"/>
    <property type="evidence" value="ECO:0007669"/>
    <property type="project" value="UniProtKB-EC"/>
</dbReference>
<comment type="caution">
    <text evidence="10">The sequence shown here is derived from an EMBL/GenBank/DDBJ whole genome shotgun (WGS) entry which is preliminary data.</text>
</comment>
<evidence type="ECO:0000313" key="10">
    <source>
        <dbReference type="EMBL" id="OXA38611.1"/>
    </source>
</evidence>
<keyword evidence="3" id="KW-0808">Transferase</keyword>
<accession>A0A226D1U5</accession>
<evidence type="ECO:0000256" key="2">
    <source>
        <dbReference type="ARBA" id="ARBA00005189"/>
    </source>
</evidence>
<dbReference type="Proteomes" id="UP000198287">
    <property type="component" value="Unassembled WGS sequence"/>
</dbReference>
<protein>
    <submittedName>
        <fullName evidence="10">Uncharacterized protein</fullName>
    </submittedName>
</protein>
<dbReference type="UniPathway" id="UPA00282"/>
<evidence type="ECO:0000256" key="3">
    <source>
        <dbReference type="ARBA" id="ARBA00022679"/>
    </source>
</evidence>
<evidence type="ECO:0000256" key="1">
    <source>
        <dbReference type="ARBA" id="ARBA00004771"/>
    </source>
</evidence>
<comment type="catalytic activity">
    <reaction evidence="7">
        <text>an acyl-CoA + a 1,2-diacyl-sn-glycerol = a triacyl-sn-glycerol + CoA</text>
        <dbReference type="Rhea" id="RHEA:10868"/>
        <dbReference type="ChEBI" id="CHEBI:17815"/>
        <dbReference type="ChEBI" id="CHEBI:57287"/>
        <dbReference type="ChEBI" id="CHEBI:58342"/>
        <dbReference type="ChEBI" id="CHEBI:64615"/>
        <dbReference type="EC" id="2.3.1.20"/>
    </reaction>
</comment>
<dbReference type="PANTHER" id="PTHR31650:SF1">
    <property type="entry name" value="WAX ESTER SYNTHASE_DIACYLGLYCEROL ACYLTRANSFERASE 4-RELATED"/>
    <property type="match status" value="1"/>
</dbReference>
<dbReference type="InterPro" id="IPR004255">
    <property type="entry name" value="O-acyltransferase_WSD1_N"/>
</dbReference>
<dbReference type="OrthoDB" id="619536at2759"/>
<dbReference type="PANTHER" id="PTHR31650">
    <property type="entry name" value="O-ACYLTRANSFERASE (WSD1-LIKE) FAMILY PROTEIN"/>
    <property type="match status" value="1"/>
</dbReference>
<proteinExistence type="inferred from homology"/>
<reference evidence="10 11" key="1">
    <citation type="submission" date="2015-12" db="EMBL/GenBank/DDBJ databases">
        <title>The genome of Folsomia candida.</title>
        <authorList>
            <person name="Faddeeva A."/>
            <person name="Derks M.F."/>
            <person name="Anvar Y."/>
            <person name="Smit S."/>
            <person name="Van Straalen N."/>
            <person name="Roelofs D."/>
        </authorList>
    </citation>
    <scope>NUCLEOTIDE SEQUENCE [LARGE SCALE GENOMIC DNA]</scope>
    <source>
        <strain evidence="10 11">VU population</strain>
        <tissue evidence="10">Whole body</tissue>
    </source>
</reference>
<name>A0A226D1U5_FOLCA</name>
<keyword evidence="11" id="KW-1185">Reference proteome</keyword>
<dbReference type="Pfam" id="PF06974">
    <property type="entry name" value="WS_DGAT_C"/>
    <property type="match status" value="1"/>
</dbReference>
<dbReference type="Pfam" id="PF03007">
    <property type="entry name" value="WS_DGAT_cat"/>
    <property type="match status" value="1"/>
</dbReference>
<sequence>MALVPGIKQVPGRFGRFWDTLIQPELSLDELHKFQAQLTFQPYRKNAPLWEVVVIKRISDTPNTSAVLFRCHHALGDGLAIFSLLRKMACSPNPKIRKQVAPTRGMCSTGSAALRILAAPYDIVKLERELGKVDWLIKDKEGWTQLDDNSHYPTIAARLRFHSSEPIPFSVIRQVGAAHGVSGTAVLHSAMLGAVRRSYFPHEEKSISRVRVQTQLPPMWVKGGRRLGNNTTCGSYSAPMGELDVVKRLIETHEGLVAMKRSACPVGLEVFILALGCLPRPGIRSHFKGRDQQDKIFVFNIPGPEEVDNFCGYNIKHIGMTVGSYAGNAGLGISFISAGGNLRIGVLGDQNVLSGKDQTKEIIINFMEELEALKNAASFSNLIDCSV</sequence>
<gene>
    <name evidence="10" type="ORF">Fcan01_26641</name>
</gene>
<comment type="pathway">
    <text evidence="2">Lipid metabolism.</text>
</comment>
<feature type="domain" description="O-acyltransferase WSD1 C-terminal" evidence="9">
    <location>
        <begin position="228"/>
        <end position="372"/>
    </location>
</feature>
<evidence type="ECO:0000256" key="6">
    <source>
        <dbReference type="ARBA" id="ARBA00047604"/>
    </source>
</evidence>
<feature type="domain" description="O-acyltransferase WSD1-like N-terminal" evidence="8">
    <location>
        <begin position="29"/>
        <end position="102"/>
    </location>
</feature>
<evidence type="ECO:0000313" key="11">
    <source>
        <dbReference type="Proteomes" id="UP000198287"/>
    </source>
</evidence>